<protein>
    <submittedName>
        <fullName evidence="2">VOC family protein</fullName>
    </submittedName>
</protein>
<reference evidence="2 3" key="1">
    <citation type="submission" date="2024-06" db="EMBL/GenBank/DDBJ databases">
        <title>The Natural Products Discovery Center: Release of the First 8490 Sequenced Strains for Exploring Actinobacteria Biosynthetic Diversity.</title>
        <authorList>
            <person name="Kalkreuter E."/>
            <person name="Kautsar S.A."/>
            <person name="Yang D."/>
            <person name="Bader C.D."/>
            <person name="Teijaro C.N."/>
            <person name="Fluegel L."/>
            <person name="Davis C.M."/>
            <person name="Simpson J.R."/>
            <person name="Lauterbach L."/>
            <person name="Steele A.D."/>
            <person name="Gui C."/>
            <person name="Meng S."/>
            <person name="Li G."/>
            <person name="Viehrig K."/>
            <person name="Ye F."/>
            <person name="Su P."/>
            <person name="Kiefer A.F."/>
            <person name="Nichols A."/>
            <person name="Cepeda A.J."/>
            <person name="Yan W."/>
            <person name="Fan B."/>
            <person name="Jiang Y."/>
            <person name="Adhikari A."/>
            <person name="Zheng C.-J."/>
            <person name="Schuster L."/>
            <person name="Cowan T.M."/>
            <person name="Smanski M.J."/>
            <person name="Chevrette M.G."/>
            <person name="De Carvalho L.P.S."/>
            <person name="Shen B."/>
        </authorList>
    </citation>
    <scope>NUCLEOTIDE SEQUENCE [LARGE SCALE GENOMIC DNA]</scope>
    <source>
        <strain evidence="2 3">NPDC050100</strain>
    </source>
</reference>
<dbReference type="InterPro" id="IPR029068">
    <property type="entry name" value="Glyas_Bleomycin-R_OHBP_Dase"/>
</dbReference>
<dbReference type="RefSeq" id="WP_358129792.1">
    <property type="nucleotide sequence ID" value="NZ_JBFALK010000002.1"/>
</dbReference>
<dbReference type="Proteomes" id="UP001551675">
    <property type="component" value="Unassembled WGS sequence"/>
</dbReference>
<dbReference type="SUPFAM" id="SSF54593">
    <property type="entry name" value="Glyoxalase/Bleomycin resistance protein/Dihydroxybiphenyl dioxygenase"/>
    <property type="match status" value="1"/>
</dbReference>
<feature type="domain" description="VOC" evidence="1">
    <location>
        <begin position="8"/>
        <end position="132"/>
    </location>
</feature>
<organism evidence="2 3">
    <name type="scientific">Microtetraspora glauca</name>
    <dbReference type="NCBI Taxonomy" id="1996"/>
    <lineage>
        <taxon>Bacteria</taxon>
        <taxon>Bacillati</taxon>
        <taxon>Actinomycetota</taxon>
        <taxon>Actinomycetes</taxon>
        <taxon>Streptosporangiales</taxon>
        <taxon>Streptosporangiaceae</taxon>
        <taxon>Microtetraspora</taxon>
    </lineage>
</organism>
<dbReference type="PROSITE" id="PS51819">
    <property type="entry name" value="VOC"/>
    <property type="match status" value="1"/>
</dbReference>
<accession>A0ABV3G862</accession>
<sequence length="136" mass="14928">MEYLVTPTMNTIDIVVSDMEAAIAFYAHLGLDFKIDPHSPEHAACDLPGGFHVMLDTEAFRTPFLPGWTRPTGGPRNLLCFEFPAPAEVDAKYAELVQAGYRALGEPFDAFWGMRYATVLDPDGNGVDLYAALPSM</sequence>
<evidence type="ECO:0000313" key="3">
    <source>
        <dbReference type="Proteomes" id="UP001551675"/>
    </source>
</evidence>
<dbReference type="Gene3D" id="3.10.180.10">
    <property type="entry name" value="2,3-Dihydroxybiphenyl 1,2-Dioxygenase, domain 1"/>
    <property type="match status" value="1"/>
</dbReference>
<dbReference type="PANTHER" id="PTHR36503">
    <property type="entry name" value="BLR2520 PROTEIN"/>
    <property type="match status" value="1"/>
</dbReference>
<comment type="caution">
    <text evidence="2">The sequence shown here is derived from an EMBL/GenBank/DDBJ whole genome shotgun (WGS) entry which is preliminary data.</text>
</comment>
<name>A0ABV3G862_MICGL</name>
<dbReference type="PANTHER" id="PTHR36503:SF3">
    <property type="entry name" value="BLR0126 PROTEIN"/>
    <property type="match status" value="1"/>
</dbReference>
<dbReference type="Pfam" id="PF00903">
    <property type="entry name" value="Glyoxalase"/>
    <property type="match status" value="1"/>
</dbReference>
<dbReference type="InterPro" id="IPR037523">
    <property type="entry name" value="VOC_core"/>
</dbReference>
<proteinExistence type="predicted"/>
<dbReference type="InterPro" id="IPR004360">
    <property type="entry name" value="Glyas_Fos-R_dOase_dom"/>
</dbReference>
<evidence type="ECO:0000313" key="2">
    <source>
        <dbReference type="EMBL" id="MEV0967787.1"/>
    </source>
</evidence>
<evidence type="ECO:0000259" key="1">
    <source>
        <dbReference type="PROSITE" id="PS51819"/>
    </source>
</evidence>
<gene>
    <name evidence="2" type="ORF">AB0I59_04065</name>
</gene>
<dbReference type="EMBL" id="JBFALK010000002">
    <property type="protein sequence ID" value="MEV0967787.1"/>
    <property type="molecule type" value="Genomic_DNA"/>
</dbReference>
<keyword evidence="3" id="KW-1185">Reference proteome</keyword>